<keyword evidence="2" id="KW-1185">Reference proteome</keyword>
<dbReference type="InterPro" id="IPR037196">
    <property type="entry name" value="HSP90_C"/>
</dbReference>
<gene>
    <name evidence="1" type="ORF">SAMN03080598_01890</name>
</gene>
<reference evidence="2" key="1">
    <citation type="submission" date="2016-10" db="EMBL/GenBank/DDBJ databases">
        <authorList>
            <person name="Varghese N."/>
            <person name="Submissions S."/>
        </authorList>
    </citation>
    <scope>NUCLEOTIDE SEQUENCE [LARGE SCALE GENOMIC DNA]</scope>
    <source>
        <strain evidence="2">DSM 17298</strain>
    </source>
</reference>
<name>A0A1H5VYP9_9BACT</name>
<sequence length="66" mass="7460">MNTLNPERNKVAINRNHPMIDKILKAESEKEKARLAKQSFNLALLSQGLLNGKDLTAFVKRSVELI</sequence>
<dbReference type="Gene3D" id="1.20.120.790">
    <property type="entry name" value="Heat shock protein 90, C-terminal domain"/>
    <property type="match status" value="1"/>
</dbReference>
<dbReference type="STRING" id="1120964.GCA_001313265_02647"/>
<protein>
    <submittedName>
        <fullName evidence="1">Molecular chaperone HtpG</fullName>
    </submittedName>
</protein>
<dbReference type="SUPFAM" id="SSF110942">
    <property type="entry name" value="HSP90 C-terminal domain"/>
    <property type="match status" value="1"/>
</dbReference>
<dbReference type="OrthoDB" id="9802640at2"/>
<dbReference type="EMBL" id="FNVR01000008">
    <property type="protein sequence ID" value="SEF92402.1"/>
    <property type="molecule type" value="Genomic_DNA"/>
</dbReference>
<evidence type="ECO:0000313" key="2">
    <source>
        <dbReference type="Proteomes" id="UP000236736"/>
    </source>
</evidence>
<proteinExistence type="predicted"/>
<evidence type="ECO:0000313" key="1">
    <source>
        <dbReference type="EMBL" id="SEF92402.1"/>
    </source>
</evidence>
<accession>A0A1H5VYP9</accession>
<organism evidence="1 2">
    <name type="scientific">Algoriphagus boritolerans DSM 17298 = JCM 18970</name>
    <dbReference type="NCBI Taxonomy" id="1120964"/>
    <lineage>
        <taxon>Bacteria</taxon>
        <taxon>Pseudomonadati</taxon>
        <taxon>Bacteroidota</taxon>
        <taxon>Cytophagia</taxon>
        <taxon>Cytophagales</taxon>
        <taxon>Cyclobacteriaceae</taxon>
        <taxon>Algoriphagus</taxon>
    </lineage>
</organism>
<dbReference type="Proteomes" id="UP000236736">
    <property type="component" value="Unassembled WGS sequence"/>
</dbReference>
<dbReference type="AlphaFoldDB" id="A0A1H5VYP9"/>